<dbReference type="EMBL" id="CABPRJ010002390">
    <property type="protein sequence ID" value="VVC44901.1"/>
    <property type="molecule type" value="Genomic_DNA"/>
</dbReference>
<keyword evidence="2" id="KW-1185">Reference proteome</keyword>
<evidence type="ECO:0000313" key="1">
    <source>
        <dbReference type="EMBL" id="VVC44901.1"/>
    </source>
</evidence>
<accession>A0A5E4NQY9</accession>
<dbReference type="AlphaFoldDB" id="A0A5E4NQY9"/>
<proteinExistence type="predicted"/>
<dbReference type="OrthoDB" id="6623005at2759"/>
<gene>
    <name evidence="1" type="ORF">CINCED_3A015675</name>
</gene>
<protein>
    <submittedName>
        <fullName evidence="1">Uncharacterized protein</fullName>
    </submittedName>
</protein>
<name>A0A5E4NQY9_9HEMI</name>
<dbReference type="Proteomes" id="UP000325440">
    <property type="component" value="Unassembled WGS sequence"/>
</dbReference>
<evidence type="ECO:0000313" key="2">
    <source>
        <dbReference type="Proteomes" id="UP000325440"/>
    </source>
</evidence>
<sequence length="61" mass="7698">MIALILDDEEENKIKRRAKKTWIRKIFTTRKFEEYHSLFKELEDEEMSFYDYFRMCQINII</sequence>
<organism evidence="1 2">
    <name type="scientific">Cinara cedri</name>
    <dbReference type="NCBI Taxonomy" id="506608"/>
    <lineage>
        <taxon>Eukaryota</taxon>
        <taxon>Metazoa</taxon>
        <taxon>Ecdysozoa</taxon>
        <taxon>Arthropoda</taxon>
        <taxon>Hexapoda</taxon>
        <taxon>Insecta</taxon>
        <taxon>Pterygota</taxon>
        <taxon>Neoptera</taxon>
        <taxon>Paraneoptera</taxon>
        <taxon>Hemiptera</taxon>
        <taxon>Sternorrhyncha</taxon>
        <taxon>Aphidomorpha</taxon>
        <taxon>Aphidoidea</taxon>
        <taxon>Aphididae</taxon>
        <taxon>Lachninae</taxon>
        <taxon>Cinara</taxon>
    </lineage>
</organism>
<reference evidence="1 2" key="1">
    <citation type="submission" date="2019-08" db="EMBL/GenBank/DDBJ databases">
        <authorList>
            <person name="Alioto T."/>
            <person name="Alioto T."/>
            <person name="Gomez Garrido J."/>
        </authorList>
    </citation>
    <scope>NUCLEOTIDE SEQUENCE [LARGE SCALE GENOMIC DNA]</scope>
</reference>